<dbReference type="GO" id="GO:0003924">
    <property type="term" value="F:GTPase activity"/>
    <property type="evidence" value="ECO:0007669"/>
    <property type="project" value="InterPro"/>
</dbReference>
<dbReference type="GO" id="GO:0005525">
    <property type="term" value="F:GTP binding"/>
    <property type="evidence" value="ECO:0007669"/>
    <property type="project" value="InterPro"/>
</dbReference>
<comment type="caution">
    <text evidence="2">The sequence shown here is derived from an EMBL/GenBank/DDBJ whole genome shotgun (WGS) entry which is preliminary data.</text>
</comment>
<dbReference type="InterPro" id="IPR003130">
    <property type="entry name" value="GED"/>
</dbReference>
<dbReference type="PROSITE" id="PS51388">
    <property type="entry name" value="GED"/>
    <property type="match status" value="1"/>
</dbReference>
<organism evidence="2 3">
    <name type="scientific">Acacia crassicarpa</name>
    <name type="common">northern wattle</name>
    <dbReference type="NCBI Taxonomy" id="499986"/>
    <lineage>
        <taxon>Eukaryota</taxon>
        <taxon>Viridiplantae</taxon>
        <taxon>Streptophyta</taxon>
        <taxon>Embryophyta</taxon>
        <taxon>Tracheophyta</taxon>
        <taxon>Spermatophyta</taxon>
        <taxon>Magnoliopsida</taxon>
        <taxon>eudicotyledons</taxon>
        <taxon>Gunneridae</taxon>
        <taxon>Pentapetalae</taxon>
        <taxon>rosids</taxon>
        <taxon>fabids</taxon>
        <taxon>Fabales</taxon>
        <taxon>Fabaceae</taxon>
        <taxon>Caesalpinioideae</taxon>
        <taxon>mimosoid clade</taxon>
        <taxon>Acacieae</taxon>
        <taxon>Acacia</taxon>
    </lineage>
</organism>
<feature type="domain" description="GED" evidence="1">
    <location>
        <begin position="9"/>
        <end position="101"/>
    </location>
</feature>
<gene>
    <name evidence="2" type="ORF">QN277_005847</name>
</gene>
<evidence type="ECO:0000313" key="3">
    <source>
        <dbReference type="Proteomes" id="UP001293593"/>
    </source>
</evidence>
<sequence>MFRYVLQNAFDLKMRMVAYWKIVLRRPIDTIALHLQLSINNLVNRELEKEITSELMSPSGGIESLLQESPSVAGKRAKLNRSVQVLRESKEVVVNIIDRISSYGG</sequence>
<dbReference type="Proteomes" id="UP001293593">
    <property type="component" value="Unassembled WGS sequence"/>
</dbReference>
<dbReference type="Gene3D" id="1.20.120.1240">
    <property type="entry name" value="Dynamin, middle domain"/>
    <property type="match status" value="1"/>
</dbReference>
<dbReference type="AlphaFoldDB" id="A0AAE1MBZ7"/>
<name>A0AAE1MBZ7_9FABA</name>
<dbReference type="EMBL" id="JAWXYG010000011">
    <property type="protein sequence ID" value="KAK4259524.1"/>
    <property type="molecule type" value="Genomic_DNA"/>
</dbReference>
<keyword evidence="3" id="KW-1185">Reference proteome</keyword>
<dbReference type="SMART" id="SM00302">
    <property type="entry name" value="GED"/>
    <property type="match status" value="1"/>
</dbReference>
<accession>A0AAE1MBZ7</accession>
<reference evidence="2" key="1">
    <citation type="submission" date="2023-10" db="EMBL/GenBank/DDBJ databases">
        <title>Chromosome-level genome of the transformable northern wattle, Acacia crassicarpa.</title>
        <authorList>
            <person name="Massaro I."/>
            <person name="Sinha N.R."/>
            <person name="Poethig S."/>
            <person name="Leichty A.R."/>
        </authorList>
    </citation>
    <scope>NUCLEOTIDE SEQUENCE</scope>
    <source>
        <strain evidence="2">Acra3RX</strain>
        <tissue evidence="2">Leaf</tissue>
    </source>
</reference>
<evidence type="ECO:0000259" key="1">
    <source>
        <dbReference type="PROSITE" id="PS51388"/>
    </source>
</evidence>
<evidence type="ECO:0000313" key="2">
    <source>
        <dbReference type="EMBL" id="KAK4259524.1"/>
    </source>
</evidence>
<dbReference type="InterPro" id="IPR020850">
    <property type="entry name" value="GED_dom"/>
</dbReference>
<dbReference type="Pfam" id="PF02212">
    <property type="entry name" value="GED"/>
    <property type="match status" value="1"/>
</dbReference>
<protein>
    <recommendedName>
        <fullName evidence="1">GED domain-containing protein</fullName>
    </recommendedName>
</protein>
<proteinExistence type="predicted"/>